<gene>
    <name evidence="6" type="ORF">RM590_23300</name>
</gene>
<feature type="region of interest" description="Disordered" evidence="4">
    <location>
        <begin position="171"/>
        <end position="197"/>
    </location>
</feature>
<dbReference type="InterPro" id="IPR017961">
    <property type="entry name" value="DNA_pol_Y-fam_little_finger"/>
</dbReference>
<dbReference type="SUPFAM" id="SSF100879">
    <property type="entry name" value="Lesion bypass DNA polymerase (Y-family), little finger domain"/>
    <property type="match status" value="1"/>
</dbReference>
<feature type="domain" description="UmuC" evidence="5">
    <location>
        <begin position="24"/>
        <end position="126"/>
    </location>
</feature>
<evidence type="ECO:0000259" key="5">
    <source>
        <dbReference type="PROSITE" id="PS50173"/>
    </source>
</evidence>
<protein>
    <submittedName>
        <fullName evidence="6">Helix-hairpin-helix domain-containing protein</fullName>
    </submittedName>
</protein>
<dbReference type="PANTHER" id="PTHR35369:SF2">
    <property type="entry name" value="BLR3025 PROTEIN"/>
    <property type="match status" value="1"/>
</dbReference>
<proteinExistence type="inferred from homology"/>
<dbReference type="Gene3D" id="3.30.70.270">
    <property type="match status" value="1"/>
</dbReference>
<organism evidence="6 7">
    <name type="scientific">Streptomyces litchfieldiae</name>
    <dbReference type="NCBI Taxonomy" id="3075543"/>
    <lineage>
        <taxon>Bacteria</taxon>
        <taxon>Bacillati</taxon>
        <taxon>Actinomycetota</taxon>
        <taxon>Actinomycetes</taxon>
        <taxon>Kitasatosporales</taxon>
        <taxon>Streptomycetaceae</taxon>
        <taxon>Streptomyces</taxon>
    </lineage>
</organism>
<evidence type="ECO:0000256" key="3">
    <source>
        <dbReference type="ARBA" id="ARBA00025589"/>
    </source>
</evidence>
<comment type="caution">
    <text evidence="6">The sequence shown here is derived from an EMBL/GenBank/DDBJ whole genome shotgun (WGS) entry which is preliminary data.</text>
</comment>
<reference evidence="7" key="1">
    <citation type="submission" date="2023-07" db="EMBL/GenBank/DDBJ databases">
        <title>30 novel species of actinomycetes from the DSMZ collection.</title>
        <authorList>
            <person name="Nouioui I."/>
        </authorList>
    </citation>
    <scope>NUCLEOTIDE SEQUENCE [LARGE SCALE GENOMIC DNA]</scope>
    <source>
        <strain evidence="7">DSM 44938</strain>
    </source>
</reference>
<dbReference type="RefSeq" id="WP_311706631.1">
    <property type="nucleotide sequence ID" value="NZ_JAVREL010000014.1"/>
</dbReference>
<evidence type="ECO:0000313" key="6">
    <source>
        <dbReference type="EMBL" id="MDT0345502.1"/>
    </source>
</evidence>
<dbReference type="InterPro" id="IPR050356">
    <property type="entry name" value="SulA_CellDiv_inhibitor"/>
</dbReference>
<dbReference type="EMBL" id="JAVREL010000014">
    <property type="protein sequence ID" value="MDT0345502.1"/>
    <property type="molecule type" value="Genomic_DNA"/>
</dbReference>
<dbReference type="Pfam" id="PF11799">
    <property type="entry name" value="IMS_C"/>
    <property type="match status" value="1"/>
</dbReference>
<dbReference type="Gene3D" id="3.30.1490.100">
    <property type="entry name" value="DNA polymerase, Y-family, little finger domain"/>
    <property type="match status" value="1"/>
</dbReference>
<feature type="compositionally biased region" description="Basic and acidic residues" evidence="4">
    <location>
        <begin position="186"/>
        <end position="197"/>
    </location>
</feature>
<keyword evidence="7" id="KW-1185">Reference proteome</keyword>
<comment type="function">
    <text evidence="3">Poorly processive, error-prone DNA polymerase involved in untargeted mutagenesis. Copies undamaged DNA at stalled replication forks, which arise in vivo from mismatched or misaligned primer ends. These misaligned primers can be extended by PolIV. Exhibits no 3'-5' exonuclease (proofreading) activity. May be involved in translesional synthesis, in conjunction with the beta clamp from PolIII.</text>
</comment>
<dbReference type="SUPFAM" id="SSF56672">
    <property type="entry name" value="DNA/RNA polymerases"/>
    <property type="match status" value="1"/>
</dbReference>
<evidence type="ECO:0000256" key="1">
    <source>
        <dbReference type="ARBA" id="ARBA00010945"/>
    </source>
</evidence>
<evidence type="ECO:0000313" key="7">
    <source>
        <dbReference type="Proteomes" id="UP001183246"/>
    </source>
</evidence>
<dbReference type="InterPro" id="IPR043128">
    <property type="entry name" value="Rev_trsase/Diguanyl_cyclase"/>
</dbReference>
<dbReference type="Proteomes" id="UP001183246">
    <property type="component" value="Unassembled WGS sequence"/>
</dbReference>
<dbReference type="InterPro" id="IPR036775">
    <property type="entry name" value="DNA_pol_Y-fam_lit_finger_sf"/>
</dbReference>
<evidence type="ECO:0000256" key="4">
    <source>
        <dbReference type="SAM" id="MobiDB-lite"/>
    </source>
</evidence>
<evidence type="ECO:0000256" key="2">
    <source>
        <dbReference type="ARBA" id="ARBA00022763"/>
    </source>
</evidence>
<dbReference type="InterPro" id="IPR001126">
    <property type="entry name" value="UmuC"/>
</dbReference>
<keyword evidence="2" id="KW-0227">DNA damage</keyword>
<name>A0ABU2MV32_9ACTN</name>
<dbReference type="InterPro" id="IPR043502">
    <property type="entry name" value="DNA/RNA_pol_sf"/>
</dbReference>
<sequence>MTAGRRVLHIRFLGAAAVAGYPALLRLLHGITPVVQALPPDAALADVRGALRYFGRDAARLAALIRVRTLALHGTDCVIGVAANPLLARLAADGLGGPGVAEVPDDPAAVAAFLAGLPTDALHGVGPATARALSSYGLDTVGRVAAAPPATLQRILGAATARRVHALARGVDPTPVTPSAPPRSASAEHRFGHDELDPGTRRRALLTLADELGYRLRGEGQVARSLTLTVRYADRSATTRGRTLPEPTAHTPALAGLAYALHDALGLQRARVRAVALRAEDLVDAAHAARQLSLDPADERRRRAEAAADRARRLFGRKAAGPAANLDAA</sequence>
<dbReference type="Pfam" id="PF00817">
    <property type="entry name" value="IMS"/>
    <property type="match status" value="1"/>
</dbReference>
<dbReference type="PANTHER" id="PTHR35369">
    <property type="entry name" value="BLR3025 PROTEIN-RELATED"/>
    <property type="match status" value="1"/>
</dbReference>
<accession>A0ABU2MV32</accession>
<comment type="similarity">
    <text evidence="1">Belongs to the DNA polymerase type-Y family.</text>
</comment>
<dbReference type="Pfam" id="PF14520">
    <property type="entry name" value="HHH_5"/>
    <property type="match status" value="1"/>
</dbReference>
<dbReference type="PROSITE" id="PS50173">
    <property type="entry name" value="UMUC"/>
    <property type="match status" value="1"/>
</dbReference>
<dbReference type="Gene3D" id="1.10.150.20">
    <property type="entry name" value="5' to 3' exonuclease, C-terminal subdomain"/>
    <property type="match status" value="1"/>
</dbReference>